<keyword evidence="2 5" id="KW-0217">Developmental protein</keyword>
<comment type="caution">
    <text evidence="7">The sequence shown here is derived from an EMBL/GenBank/DDBJ whole genome shotgun (WGS) entry which is preliminary data.</text>
</comment>
<evidence type="ECO:0000256" key="6">
    <source>
        <dbReference type="SAM" id="MobiDB-lite"/>
    </source>
</evidence>
<feature type="region of interest" description="Disordered" evidence="6">
    <location>
        <begin position="1"/>
        <end position="58"/>
    </location>
</feature>
<dbReference type="PANTHER" id="PTHR31791">
    <property type="entry name" value="FRIGIDA-LIKE PROTEIN 3-RELATED"/>
    <property type="match status" value="1"/>
</dbReference>
<evidence type="ECO:0000313" key="8">
    <source>
        <dbReference type="Proteomes" id="UP001153555"/>
    </source>
</evidence>
<feature type="compositionally biased region" description="Low complexity" evidence="6">
    <location>
        <begin position="485"/>
        <end position="495"/>
    </location>
</feature>
<dbReference type="Proteomes" id="UP001153555">
    <property type="component" value="Unassembled WGS sequence"/>
</dbReference>
<keyword evidence="3 5" id="KW-0221">Differentiation</keyword>
<dbReference type="GO" id="GO:0009908">
    <property type="term" value="P:flower development"/>
    <property type="evidence" value="ECO:0007669"/>
    <property type="project" value="UniProtKB-KW"/>
</dbReference>
<accession>A0A9N7MWA7</accession>
<reference evidence="7" key="1">
    <citation type="submission" date="2019-12" db="EMBL/GenBank/DDBJ databases">
        <authorList>
            <person name="Scholes J."/>
        </authorList>
    </citation>
    <scope>NUCLEOTIDE SEQUENCE</scope>
</reference>
<dbReference type="EMBL" id="CACSLK010014277">
    <property type="protein sequence ID" value="CAA0816510.1"/>
    <property type="molecule type" value="Genomic_DNA"/>
</dbReference>
<organism evidence="7 8">
    <name type="scientific">Striga hermonthica</name>
    <name type="common">Purple witchweed</name>
    <name type="synonym">Buchnera hermonthica</name>
    <dbReference type="NCBI Taxonomy" id="68872"/>
    <lineage>
        <taxon>Eukaryota</taxon>
        <taxon>Viridiplantae</taxon>
        <taxon>Streptophyta</taxon>
        <taxon>Embryophyta</taxon>
        <taxon>Tracheophyta</taxon>
        <taxon>Spermatophyta</taxon>
        <taxon>Magnoliopsida</taxon>
        <taxon>eudicotyledons</taxon>
        <taxon>Gunneridae</taxon>
        <taxon>Pentapetalae</taxon>
        <taxon>asterids</taxon>
        <taxon>lamiids</taxon>
        <taxon>Lamiales</taxon>
        <taxon>Orobanchaceae</taxon>
        <taxon>Buchnereae</taxon>
        <taxon>Striga</taxon>
    </lineage>
</organism>
<protein>
    <recommendedName>
        <fullName evidence="5">FRIGIDA-like protein</fullName>
    </recommendedName>
</protein>
<gene>
    <name evidence="7" type="ORF">SHERM_16376</name>
</gene>
<keyword evidence="8" id="KW-1185">Reference proteome</keyword>
<dbReference type="GO" id="GO:0030154">
    <property type="term" value="P:cell differentiation"/>
    <property type="evidence" value="ECO:0007669"/>
    <property type="project" value="UniProtKB-KW"/>
</dbReference>
<evidence type="ECO:0000256" key="5">
    <source>
        <dbReference type="RuleBase" id="RU364012"/>
    </source>
</evidence>
<comment type="similarity">
    <text evidence="1 5">Belongs to the Frigida family.</text>
</comment>
<feature type="compositionally biased region" description="Pro residues" evidence="6">
    <location>
        <begin position="104"/>
        <end position="119"/>
    </location>
</feature>
<dbReference type="AlphaFoldDB" id="A0A9N7MWA7"/>
<dbReference type="Pfam" id="PF07899">
    <property type="entry name" value="Frigida"/>
    <property type="match status" value="1"/>
</dbReference>
<name>A0A9N7MWA7_STRHE</name>
<feature type="compositionally biased region" description="Polar residues" evidence="6">
    <location>
        <begin position="29"/>
        <end position="48"/>
    </location>
</feature>
<evidence type="ECO:0000313" key="7">
    <source>
        <dbReference type="EMBL" id="CAA0816510.1"/>
    </source>
</evidence>
<feature type="compositionally biased region" description="Basic and acidic residues" evidence="6">
    <location>
        <begin position="433"/>
        <end position="467"/>
    </location>
</feature>
<evidence type="ECO:0000256" key="2">
    <source>
        <dbReference type="ARBA" id="ARBA00022473"/>
    </source>
</evidence>
<keyword evidence="4 5" id="KW-0287">Flowering</keyword>
<feature type="region of interest" description="Disordered" evidence="6">
    <location>
        <begin position="433"/>
        <end position="520"/>
    </location>
</feature>
<evidence type="ECO:0000256" key="1">
    <source>
        <dbReference type="ARBA" id="ARBA00008956"/>
    </source>
</evidence>
<sequence>MSTAAAITPPLLTSGANPSTAVPFLEESQPLTLTPDNPSATSQPNDSESIPPPVPKPAPLFINSIAELKDLSAAISSFQQCYEDLHNHLDSIKIAISSKLPQETPQPPPAPNPSEPAPNPDVSEPAPTIYIAESCPRPDVSDGTVLQKQQEPNPLHSELEGLCKTMCSRGVRKYLVTHLPNLTQLREEVPKALKLAPNPPKLVLECLGKFYLQGSRAFTRNSTMIPAREASIFVLECFLLMMGKENGVSNVEKAVRLEAEQAALAWRKRMAAEGGLAQANQIDARGLLLFVACFGIPNSLKRDDIKDLVAAANAKDIAGVLQMSQVLMKKISDIVERMLKHKMEVEAVDLIYTFGLEERFDPQNVLVSYLQQSKESWGKGSQTSTAALKEANKKQLSALKSIRKCLERHNIDPAQLLPDWQINEKITTLEKDISDSDRMKEDKWAHKRKPSESETLPRKPKTHEPKRPRFNNISHGQQQHRADSRTNNSTRRNNNIYPASTPVVYGGPGAGLLPESMGPPRGGTVQYASGIHGGTDTYAWHMDERYGNSGQSSASGVGLRSLYAPPPAPVVEGFARGIPSVGQASDLYQFADSVESKPYGDGGRLATGAAHTYRPPYFYEG</sequence>
<proteinExistence type="inferred from homology"/>
<dbReference type="PANTHER" id="PTHR31791:SF49">
    <property type="entry name" value="INACTIVE PROTEIN FRIGIDA"/>
    <property type="match status" value="1"/>
</dbReference>
<evidence type="ECO:0000256" key="3">
    <source>
        <dbReference type="ARBA" id="ARBA00022782"/>
    </source>
</evidence>
<evidence type="ECO:0000256" key="4">
    <source>
        <dbReference type="ARBA" id="ARBA00023089"/>
    </source>
</evidence>
<feature type="region of interest" description="Disordered" evidence="6">
    <location>
        <begin position="100"/>
        <end position="126"/>
    </location>
</feature>
<dbReference type="OrthoDB" id="776053at2759"/>
<dbReference type="InterPro" id="IPR012474">
    <property type="entry name" value="Frigida"/>
</dbReference>